<sequence>MVAVTMWGLAKHQVSEREAALAVSALGALYVSYKLLSAMYKSGSMARAFDAQGLYRPKSTLPILGNTLDVMFYQKERFIVGRPDALVVTSPEACEDVFKTQFDNFGRGTELRDVIYDIFGDGIAGVDGEEWQKQRRVASHLFSMKMLRDVMDEVIIEKVTKLKDVLAECAKQGKVVPMKSLFGKFTSEVFTKIGFGVDLRSLESDPCSDSNNAFIRAVDVYAEVFGARVQSPAWFWKLKRFLSIDDEGGTQQVLAKSLEVRRQDSSDAKRTDLLTLFVEANTSIDPKAVHDTLMSFLLASKDTSSFSLSWVLINLNRYPAVLAKLRDEIRANLPGLMTGEIKVPTMEDLQKLPYLEAVAKESLRLHMTASNRMANTATTLSDGTFVPEGCAVMIPMYASARVKSVWGEDAAEYKPERWIDAATGKVTPVSPFKFVTFGAGPRQCLGMRFALLQIQTTMAVLFSHFDLKTTEDPFDLTYDFAITLPVKGPLNVTVREITPAAY</sequence>
<dbReference type="PRINTS" id="PR00385">
    <property type="entry name" value="P450"/>
</dbReference>
<proteinExistence type="inferred from homology"/>
<dbReference type="InterPro" id="IPR017972">
    <property type="entry name" value="Cyt_P450_CS"/>
</dbReference>
<dbReference type="Gene3D" id="1.10.630.10">
    <property type="entry name" value="Cytochrome P450"/>
    <property type="match status" value="1"/>
</dbReference>
<keyword evidence="2 5" id="KW-0479">Metal-binding</keyword>
<dbReference type="PROSITE" id="PS00086">
    <property type="entry name" value="CYTOCHROME_P450"/>
    <property type="match status" value="1"/>
</dbReference>
<comment type="cofactor">
    <cofactor evidence="5">
        <name>heme</name>
        <dbReference type="ChEBI" id="CHEBI:30413"/>
    </cofactor>
</comment>
<dbReference type="SMR" id="G4ZTX0"/>
<reference evidence="7 8" key="1">
    <citation type="journal article" date="2006" name="Science">
        <title>Phytophthora genome sequences uncover evolutionary origins and mechanisms of pathogenesis.</title>
        <authorList>
            <person name="Tyler B.M."/>
            <person name="Tripathy S."/>
            <person name="Zhang X."/>
            <person name="Dehal P."/>
            <person name="Jiang R.H."/>
            <person name="Aerts A."/>
            <person name="Arredondo F.D."/>
            <person name="Baxter L."/>
            <person name="Bensasson D."/>
            <person name="Beynon J.L."/>
            <person name="Chapman J."/>
            <person name="Damasceno C.M."/>
            <person name="Dorrance A.E."/>
            <person name="Dou D."/>
            <person name="Dickerman A.W."/>
            <person name="Dubchak I.L."/>
            <person name="Garbelotto M."/>
            <person name="Gijzen M."/>
            <person name="Gordon S.G."/>
            <person name="Govers F."/>
            <person name="Grunwald N.J."/>
            <person name="Huang W."/>
            <person name="Ivors K.L."/>
            <person name="Jones R.W."/>
            <person name="Kamoun S."/>
            <person name="Krampis K."/>
            <person name="Lamour K.H."/>
            <person name="Lee M.K."/>
            <person name="McDonald W.H."/>
            <person name="Medina M."/>
            <person name="Meijer H.J."/>
            <person name="Nordberg E.K."/>
            <person name="Maclean D.J."/>
            <person name="Ospina-Giraldo M.D."/>
            <person name="Morris P.F."/>
            <person name="Phuntumart V."/>
            <person name="Putnam N.H."/>
            <person name="Rash S."/>
            <person name="Rose J.K."/>
            <person name="Sakihama Y."/>
            <person name="Salamov A.A."/>
            <person name="Savidor A."/>
            <person name="Scheuring C.F."/>
            <person name="Smith B.M."/>
            <person name="Sobral B.W."/>
            <person name="Terry A."/>
            <person name="Torto-Alalibo T.A."/>
            <person name="Win J."/>
            <person name="Xu Z."/>
            <person name="Zhang H."/>
            <person name="Grigoriev I.V."/>
            <person name="Rokhsar D.S."/>
            <person name="Boore J.L."/>
        </authorList>
    </citation>
    <scope>NUCLEOTIDE SEQUENCE [LARGE SCALE GENOMIC DNA]</scope>
    <source>
        <strain evidence="7 8">P6497</strain>
    </source>
</reference>
<dbReference type="Pfam" id="PF00067">
    <property type="entry name" value="p450"/>
    <property type="match status" value="1"/>
</dbReference>
<protein>
    <recommendedName>
        <fullName evidence="9">Cytochrome P450</fullName>
    </recommendedName>
</protein>
<dbReference type="KEGG" id="psoj:PHYSODRAFT_316603"/>
<keyword evidence="8" id="KW-1185">Reference proteome</keyword>
<keyword evidence="4 5" id="KW-0408">Iron</keyword>
<evidence type="ECO:0000256" key="3">
    <source>
        <dbReference type="ARBA" id="ARBA00023002"/>
    </source>
</evidence>
<accession>G4ZTX0</accession>
<dbReference type="RefSeq" id="XP_009530673.1">
    <property type="nucleotide sequence ID" value="XM_009532378.1"/>
</dbReference>
<keyword evidence="5 6" id="KW-0349">Heme</keyword>
<dbReference type="GO" id="GO:0006629">
    <property type="term" value="P:lipid metabolic process"/>
    <property type="evidence" value="ECO:0007669"/>
    <property type="project" value="UniProtKB-ARBA"/>
</dbReference>
<dbReference type="GeneID" id="20643988"/>
<evidence type="ECO:0000256" key="6">
    <source>
        <dbReference type="RuleBase" id="RU000461"/>
    </source>
</evidence>
<dbReference type="SUPFAM" id="SSF48264">
    <property type="entry name" value="Cytochrome P450"/>
    <property type="match status" value="1"/>
</dbReference>
<dbReference type="GO" id="GO:0020037">
    <property type="term" value="F:heme binding"/>
    <property type="evidence" value="ECO:0007669"/>
    <property type="project" value="InterPro"/>
</dbReference>
<dbReference type="STRING" id="1094619.G4ZTX0"/>
<gene>
    <name evidence="7" type="ORF">PHYSODRAFT_316603</name>
</gene>
<keyword evidence="3 6" id="KW-0560">Oxidoreductase</keyword>
<dbReference type="InterPro" id="IPR036396">
    <property type="entry name" value="Cyt_P450_sf"/>
</dbReference>
<evidence type="ECO:0000313" key="7">
    <source>
        <dbReference type="EMBL" id="EGZ13244.1"/>
    </source>
</evidence>
<dbReference type="GO" id="GO:0005506">
    <property type="term" value="F:iron ion binding"/>
    <property type="evidence" value="ECO:0007669"/>
    <property type="project" value="InterPro"/>
</dbReference>
<dbReference type="InterPro" id="IPR001128">
    <property type="entry name" value="Cyt_P450"/>
</dbReference>
<dbReference type="PANTHER" id="PTHR24296">
    <property type="entry name" value="CYTOCHROME P450"/>
    <property type="match status" value="1"/>
</dbReference>
<evidence type="ECO:0000256" key="4">
    <source>
        <dbReference type="ARBA" id="ARBA00023004"/>
    </source>
</evidence>
<dbReference type="Proteomes" id="UP000002640">
    <property type="component" value="Unassembled WGS sequence"/>
</dbReference>
<dbReference type="EMBL" id="JH159156">
    <property type="protein sequence ID" value="EGZ13244.1"/>
    <property type="molecule type" value="Genomic_DNA"/>
</dbReference>
<dbReference type="AlphaFoldDB" id="G4ZTX0"/>
<organism evidence="7 8">
    <name type="scientific">Phytophthora sojae (strain P6497)</name>
    <name type="common">Soybean stem and root rot agent</name>
    <name type="synonym">Phytophthora megasperma f. sp. glycines</name>
    <dbReference type="NCBI Taxonomy" id="1094619"/>
    <lineage>
        <taxon>Eukaryota</taxon>
        <taxon>Sar</taxon>
        <taxon>Stramenopiles</taxon>
        <taxon>Oomycota</taxon>
        <taxon>Peronosporomycetes</taxon>
        <taxon>Peronosporales</taxon>
        <taxon>Peronosporaceae</taxon>
        <taxon>Phytophthora</taxon>
    </lineage>
</organism>
<evidence type="ECO:0008006" key="9">
    <source>
        <dbReference type="Google" id="ProtNLM"/>
    </source>
</evidence>
<feature type="binding site" description="axial binding residue" evidence="5">
    <location>
        <position position="444"/>
    </location>
    <ligand>
        <name>heme</name>
        <dbReference type="ChEBI" id="CHEBI:30413"/>
    </ligand>
    <ligandPart>
        <name>Fe</name>
        <dbReference type="ChEBI" id="CHEBI:18248"/>
    </ligandPart>
</feature>
<dbReference type="GO" id="GO:0016705">
    <property type="term" value="F:oxidoreductase activity, acting on paired donors, with incorporation or reduction of molecular oxygen"/>
    <property type="evidence" value="ECO:0007669"/>
    <property type="project" value="InterPro"/>
</dbReference>
<keyword evidence="6" id="KW-0503">Monooxygenase</keyword>
<evidence type="ECO:0000256" key="2">
    <source>
        <dbReference type="ARBA" id="ARBA00022723"/>
    </source>
</evidence>
<comment type="similarity">
    <text evidence="1 6">Belongs to the cytochrome P450 family.</text>
</comment>
<evidence type="ECO:0000313" key="8">
    <source>
        <dbReference type="Proteomes" id="UP000002640"/>
    </source>
</evidence>
<dbReference type="GO" id="GO:0004497">
    <property type="term" value="F:monooxygenase activity"/>
    <property type="evidence" value="ECO:0007669"/>
    <property type="project" value="UniProtKB-KW"/>
</dbReference>
<evidence type="ECO:0000256" key="1">
    <source>
        <dbReference type="ARBA" id="ARBA00010617"/>
    </source>
</evidence>
<dbReference type="PRINTS" id="PR00465">
    <property type="entry name" value="EP450IV"/>
</dbReference>
<dbReference type="OMA" id="IQPAFRL"/>
<dbReference type="InterPro" id="IPR002403">
    <property type="entry name" value="Cyt_P450_E_grp-IV"/>
</dbReference>
<dbReference type="InParanoid" id="G4ZTX0"/>
<evidence type="ECO:0000256" key="5">
    <source>
        <dbReference type="PIRSR" id="PIRSR602403-1"/>
    </source>
</evidence>
<dbReference type="CDD" id="cd11064">
    <property type="entry name" value="CYP86A"/>
    <property type="match status" value="1"/>
</dbReference>
<name>G4ZTX0_PHYSP</name>